<gene>
    <name evidence="2" type="ORF">OG563_38070</name>
</gene>
<name>A0ABZ1YRJ7_9NOCA</name>
<keyword evidence="1" id="KW-0812">Transmembrane</keyword>
<evidence type="ECO:0000256" key="1">
    <source>
        <dbReference type="SAM" id="Phobius"/>
    </source>
</evidence>
<feature type="transmembrane region" description="Helical" evidence="1">
    <location>
        <begin position="41"/>
        <end position="58"/>
    </location>
</feature>
<sequence length="196" mass="20185">MNRLPVSPHLRAIRAAVFAAIGVLLSAVGHAAASGHSVSSSALVVAFAATGAVAWAVADRQRGIIAIGGGLLVMETVLHLWFGIFAVSNGHHSSHAAAVSGPAMHAGPLAMIAGHAVAAMVCAVWLWCGERVLFALLGALYSRILVPLLLVLVHPLVDDAAVGVRTVFDRVAVPRRGVVLRHVLARRGPPVGVVVV</sequence>
<dbReference type="RefSeq" id="WP_329408094.1">
    <property type="nucleotide sequence ID" value="NZ_CP109441.1"/>
</dbReference>
<dbReference type="EMBL" id="CP109441">
    <property type="protein sequence ID" value="WUV44890.1"/>
    <property type="molecule type" value="Genomic_DNA"/>
</dbReference>
<evidence type="ECO:0008006" key="4">
    <source>
        <dbReference type="Google" id="ProtNLM"/>
    </source>
</evidence>
<keyword evidence="1" id="KW-1133">Transmembrane helix</keyword>
<feature type="transmembrane region" description="Helical" evidence="1">
    <location>
        <begin position="65"/>
        <end position="87"/>
    </location>
</feature>
<feature type="transmembrane region" description="Helical" evidence="1">
    <location>
        <begin position="107"/>
        <end position="127"/>
    </location>
</feature>
<dbReference type="Proteomes" id="UP001432062">
    <property type="component" value="Chromosome"/>
</dbReference>
<protein>
    <recommendedName>
        <fullName evidence="4">MFS transporter</fullName>
    </recommendedName>
</protein>
<evidence type="ECO:0000313" key="3">
    <source>
        <dbReference type="Proteomes" id="UP001432062"/>
    </source>
</evidence>
<reference evidence="2" key="1">
    <citation type="submission" date="2022-10" db="EMBL/GenBank/DDBJ databases">
        <title>The complete genomes of actinobacterial strains from the NBC collection.</title>
        <authorList>
            <person name="Joergensen T.S."/>
            <person name="Alvarez Arevalo M."/>
            <person name="Sterndorff E.B."/>
            <person name="Faurdal D."/>
            <person name="Vuksanovic O."/>
            <person name="Mourched A.-S."/>
            <person name="Charusanti P."/>
            <person name="Shaw S."/>
            <person name="Blin K."/>
            <person name="Weber T."/>
        </authorList>
    </citation>
    <scope>NUCLEOTIDE SEQUENCE</scope>
    <source>
        <strain evidence="2">NBC_01482</strain>
    </source>
</reference>
<feature type="transmembrane region" description="Helical" evidence="1">
    <location>
        <begin position="134"/>
        <end position="157"/>
    </location>
</feature>
<organism evidence="2 3">
    <name type="scientific">Nocardia vinacea</name>
    <dbReference type="NCBI Taxonomy" id="96468"/>
    <lineage>
        <taxon>Bacteria</taxon>
        <taxon>Bacillati</taxon>
        <taxon>Actinomycetota</taxon>
        <taxon>Actinomycetes</taxon>
        <taxon>Mycobacteriales</taxon>
        <taxon>Nocardiaceae</taxon>
        <taxon>Nocardia</taxon>
    </lineage>
</organism>
<keyword evidence="3" id="KW-1185">Reference proteome</keyword>
<proteinExistence type="predicted"/>
<accession>A0ABZ1YRJ7</accession>
<evidence type="ECO:0000313" key="2">
    <source>
        <dbReference type="EMBL" id="WUV44890.1"/>
    </source>
</evidence>
<keyword evidence="1" id="KW-0472">Membrane</keyword>